<feature type="transmembrane region" description="Helical" evidence="1">
    <location>
        <begin position="6"/>
        <end position="28"/>
    </location>
</feature>
<organism evidence="6 7">
    <name type="scientific">Acinetobacter towneri</name>
    <dbReference type="NCBI Taxonomy" id="202956"/>
    <lineage>
        <taxon>Bacteria</taxon>
        <taxon>Pseudomonadati</taxon>
        <taxon>Pseudomonadota</taxon>
        <taxon>Gammaproteobacteria</taxon>
        <taxon>Moraxellales</taxon>
        <taxon>Moraxellaceae</taxon>
        <taxon>Acinetobacter</taxon>
    </lineage>
</organism>
<dbReference type="SUPFAM" id="SSF55073">
    <property type="entry name" value="Nucleotide cyclase"/>
    <property type="match status" value="1"/>
</dbReference>
<comment type="caution">
    <text evidence="6">The sequence shown here is derived from an EMBL/GenBank/DDBJ whole genome shotgun (WGS) entry which is preliminary data.</text>
</comment>
<dbReference type="Pfam" id="PF03707">
    <property type="entry name" value="MHYT"/>
    <property type="match status" value="3"/>
</dbReference>
<name>A0A1E8E3R0_9GAMM</name>
<dbReference type="Proteomes" id="UP000186931">
    <property type="component" value="Unassembled WGS sequence"/>
</dbReference>
<dbReference type="Pfam" id="PF00563">
    <property type="entry name" value="EAL"/>
    <property type="match status" value="1"/>
</dbReference>
<dbReference type="InterPro" id="IPR043128">
    <property type="entry name" value="Rev_trsase/Diguanyl_cyclase"/>
</dbReference>
<dbReference type="InterPro" id="IPR029787">
    <property type="entry name" value="Nucleotide_cyclase"/>
</dbReference>
<dbReference type="InterPro" id="IPR001633">
    <property type="entry name" value="EAL_dom"/>
</dbReference>
<sequence>MMHVHYDLSLVIGSVAISVLACYFAVSVEQMLFQNVQQQLKKIALIMSGLLLGAAVWSMHFVGMLACQLPAPYQFDLSFSTLSFVIAFIASTCAVWLTTQSTLPVARLILSGILMGLGISGMHYTGMMGIQVEGYRSYYDPTIVLLSVLVAIGGAILTFWFMFRSKCRMERQAQYKIFIAVLMSLSIVAMHYIGMEALHFYSTADLPQSSHFQIEQEPALLVVILVTSLIFAAAVGVSLLELRLEEKSKQLSLANRELADQALKDNLTKLPNRLYLAEYAQLLFSEHRQKNTKIAFLYIDLDRFKAVNDVFGHHVGDQLLIQLSKRVQSHLGENTQLIRIGDDEFLLVIEHTDIAEATVISEKILELIQQSFIIEDKVINISGSIGIAMYPEHGTNLQDILMNADAAMLTSKYQGRNTSSVFNYDLELLETKSQSKLINDLYKAAEQQQLKLFYQPKFKATDHKVCGVEALIRWYHPVHGLLTPNMFIKGAEKTGLIIQIGYWTLEEAFKQIQIWERSGAPLFPVAVNLSAVQFEHKHLFSTLENLFKRYEIQPQHLMIEVTESTAMHHIESSIRSFERLRQMGIQLAIDDFGTGHSSFLYLKKLPVDELKIDRAFILDLCSDSKEELILESIIQLAIKLGLTVTAEGVERPLQAEILTRLGCQQLQGYLLGLPMDVERLEELFKHSA</sequence>
<dbReference type="Pfam" id="PF00990">
    <property type="entry name" value="GGDEF"/>
    <property type="match status" value="1"/>
</dbReference>
<dbReference type="PANTHER" id="PTHR44757:SF2">
    <property type="entry name" value="BIOFILM ARCHITECTURE MAINTENANCE PROTEIN MBAA"/>
    <property type="match status" value="1"/>
</dbReference>
<evidence type="ECO:0000256" key="1">
    <source>
        <dbReference type="PROSITE-ProRule" id="PRU00244"/>
    </source>
</evidence>
<dbReference type="PROSITE" id="PS50924">
    <property type="entry name" value="MHYT"/>
    <property type="match status" value="1"/>
</dbReference>
<dbReference type="SMART" id="SM00052">
    <property type="entry name" value="EAL"/>
    <property type="match status" value="1"/>
</dbReference>
<evidence type="ECO:0000259" key="5">
    <source>
        <dbReference type="PROSITE" id="PS50924"/>
    </source>
</evidence>
<dbReference type="SMART" id="SM00267">
    <property type="entry name" value="GGDEF"/>
    <property type="match status" value="1"/>
</dbReference>
<evidence type="ECO:0000256" key="2">
    <source>
        <dbReference type="SAM" id="Coils"/>
    </source>
</evidence>
<dbReference type="InterPro" id="IPR005330">
    <property type="entry name" value="MHYT_dom"/>
</dbReference>
<evidence type="ECO:0000313" key="7">
    <source>
        <dbReference type="Proteomes" id="UP000186931"/>
    </source>
</evidence>
<feature type="domain" description="GGDEF" evidence="4">
    <location>
        <begin position="292"/>
        <end position="424"/>
    </location>
</feature>
<dbReference type="PROSITE" id="PS50883">
    <property type="entry name" value="EAL"/>
    <property type="match status" value="1"/>
</dbReference>
<dbReference type="eggNOG" id="COG5001">
    <property type="taxonomic scope" value="Bacteria"/>
</dbReference>
<dbReference type="RefSeq" id="WP_026438067.1">
    <property type="nucleotide sequence ID" value="NZ_CP183897.1"/>
</dbReference>
<feature type="coiled-coil region" evidence="2">
    <location>
        <begin position="237"/>
        <end position="264"/>
    </location>
</feature>
<dbReference type="STRING" id="202956.BJN41_02000"/>
<dbReference type="SUPFAM" id="SSF141868">
    <property type="entry name" value="EAL domain-like"/>
    <property type="match status" value="1"/>
</dbReference>
<evidence type="ECO:0000259" key="4">
    <source>
        <dbReference type="PROSITE" id="PS50887"/>
    </source>
</evidence>
<feature type="transmembrane region" description="Helical" evidence="1">
    <location>
        <begin position="175"/>
        <end position="193"/>
    </location>
</feature>
<dbReference type="PANTHER" id="PTHR44757">
    <property type="entry name" value="DIGUANYLATE CYCLASE DGCP"/>
    <property type="match status" value="1"/>
</dbReference>
<feature type="transmembrane region" description="Helical" evidence="1">
    <location>
        <begin position="143"/>
        <end position="163"/>
    </location>
</feature>
<accession>A0A1E8E3R0</accession>
<dbReference type="AlphaFoldDB" id="A0A1E8E3R0"/>
<reference evidence="6 7" key="1">
    <citation type="submission" date="2016-10" db="EMBL/GenBank/DDBJ databases">
        <title>Genome of airborne Acinetobacter sp. 5-2Ac02 in the hospital environment: Species near to Acinetobacter towneri.</title>
        <authorList>
            <person name="Barbosa B."/>
            <person name="Fernandez-Garcia L."/>
            <person name="Gato E."/>
            <person name="Leao R."/>
            <person name="Albano R."/>
            <person name="Fernandez B."/>
            <person name="Fernandez-Cuenca F."/>
            <person name="Marques E."/>
            <person name="Tomas M."/>
        </authorList>
    </citation>
    <scope>NUCLEOTIDE SEQUENCE [LARGE SCALE GENOMIC DNA]</scope>
    <source>
        <strain evidence="6 7">5-2Ac02</strain>
    </source>
</reference>
<keyword evidence="2" id="KW-0175">Coiled coil</keyword>
<dbReference type="EMBL" id="MKQS01000005">
    <property type="protein sequence ID" value="OFE44028.1"/>
    <property type="molecule type" value="Genomic_DNA"/>
</dbReference>
<dbReference type="InterPro" id="IPR052155">
    <property type="entry name" value="Biofilm_reg_signaling"/>
</dbReference>
<dbReference type="NCBIfam" id="TIGR00254">
    <property type="entry name" value="GGDEF"/>
    <property type="match status" value="1"/>
</dbReference>
<proteinExistence type="predicted"/>
<dbReference type="InterPro" id="IPR035919">
    <property type="entry name" value="EAL_sf"/>
</dbReference>
<feature type="transmembrane region" description="Helical" evidence="1">
    <location>
        <begin position="77"/>
        <end position="98"/>
    </location>
</feature>
<keyword evidence="1" id="KW-0472">Membrane</keyword>
<protein>
    <submittedName>
        <fullName evidence="6">Diguanylate cyclase</fullName>
    </submittedName>
</protein>
<evidence type="ECO:0000313" key="6">
    <source>
        <dbReference type="EMBL" id="OFE44028.1"/>
    </source>
</evidence>
<dbReference type="PROSITE" id="PS50887">
    <property type="entry name" value="GGDEF"/>
    <property type="match status" value="1"/>
</dbReference>
<keyword evidence="1" id="KW-1133">Transmembrane helix</keyword>
<evidence type="ECO:0000259" key="3">
    <source>
        <dbReference type="PROSITE" id="PS50883"/>
    </source>
</evidence>
<feature type="domain" description="EAL" evidence="3">
    <location>
        <begin position="434"/>
        <end position="688"/>
    </location>
</feature>
<feature type="transmembrane region" description="Helical" evidence="1">
    <location>
        <begin position="49"/>
        <end position="71"/>
    </location>
</feature>
<feature type="domain" description="MHYT" evidence="5">
    <location>
        <begin position="6"/>
        <end position="201"/>
    </location>
</feature>
<dbReference type="CDD" id="cd01948">
    <property type="entry name" value="EAL"/>
    <property type="match status" value="1"/>
</dbReference>
<dbReference type="CDD" id="cd01949">
    <property type="entry name" value="GGDEF"/>
    <property type="match status" value="1"/>
</dbReference>
<dbReference type="InterPro" id="IPR000160">
    <property type="entry name" value="GGDEF_dom"/>
</dbReference>
<feature type="transmembrane region" description="Helical" evidence="1">
    <location>
        <begin position="219"/>
        <end position="240"/>
    </location>
</feature>
<dbReference type="Gene3D" id="3.20.20.450">
    <property type="entry name" value="EAL domain"/>
    <property type="match status" value="1"/>
</dbReference>
<dbReference type="Gene3D" id="3.30.70.270">
    <property type="match status" value="1"/>
</dbReference>
<keyword evidence="1" id="KW-0812">Transmembrane</keyword>
<feature type="transmembrane region" description="Helical" evidence="1">
    <location>
        <begin position="105"/>
        <end position="123"/>
    </location>
</feature>
<dbReference type="GO" id="GO:0016020">
    <property type="term" value="C:membrane"/>
    <property type="evidence" value="ECO:0007669"/>
    <property type="project" value="UniProtKB-UniRule"/>
</dbReference>
<gene>
    <name evidence="6" type="ORF">BJN41_02000</name>
</gene>